<dbReference type="EMBL" id="JAJFAZ020000001">
    <property type="protein sequence ID" value="KAI5351761.1"/>
    <property type="molecule type" value="Genomic_DNA"/>
</dbReference>
<comment type="caution">
    <text evidence="4">The sequence shown here is derived from an EMBL/GenBank/DDBJ whole genome shotgun (WGS) entry which is preliminary data.</text>
</comment>
<feature type="domain" description="Mei2-like C-terminal RNA recognition motif" evidence="3">
    <location>
        <begin position="40"/>
        <end position="105"/>
    </location>
</feature>
<feature type="region of interest" description="Disordered" evidence="2">
    <location>
        <begin position="1"/>
        <end position="43"/>
    </location>
</feature>
<reference evidence="4 5" key="1">
    <citation type="journal article" date="2022" name="G3 (Bethesda)">
        <title>Whole-genome sequence and methylome profiling of the almond [Prunus dulcis (Mill.) D.A. Webb] cultivar 'Nonpareil'.</title>
        <authorList>
            <person name="D'Amico-Willman K.M."/>
            <person name="Ouma W.Z."/>
            <person name="Meulia T."/>
            <person name="Sideli G.M."/>
            <person name="Gradziel T.M."/>
            <person name="Fresnedo-Ramirez J."/>
        </authorList>
    </citation>
    <scope>NUCLEOTIDE SEQUENCE [LARGE SCALE GENOMIC DNA]</scope>
    <source>
        <strain evidence="4">Clone GOH B32 T37-40</strain>
    </source>
</reference>
<evidence type="ECO:0000259" key="3">
    <source>
        <dbReference type="Pfam" id="PF04059"/>
    </source>
</evidence>
<sequence>MMFPGRSQMIPVMNSFDPPTERARSRRNEGSVNQADNKKQNIPNKYTSKMLLSAIDERHRGTYDFIYLPIDFKNKCNVGYAFINMTDPRMIVPFYQSFNGKKWREVQ</sequence>
<gene>
    <name evidence="4" type="ORF">L3X38_004652</name>
</gene>
<name>A0AAD4ZPF8_PRUDU</name>
<keyword evidence="1" id="KW-0694">RNA-binding</keyword>
<accession>A0AAD4ZPF8</accession>
<evidence type="ECO:0000313" key="4">
    <source>
        <dbReference type="EMBL" id="KAI5351761.1"/>
    </source>
</evidence>
<keyword evidence="5" id="KW-1185">Reference proteome</keyword>
<feature type="compositionally biased region" description="Basic and acidic residues" evidence="2">
    <location>
        <begin position="19"/>
        <end position="29"/>
    </location>
</feature>
<evidence type="ECO:0000313" key="5">
    <source>
        <dbReference type="Proteomes" id="UP001054821"/>
    </source>
</evidence>
<dbReference type="InterPro" id="IPR035979">
    <property type="entry name" value="RBD_domain_sf"/>
</dbReference>
<dbReference type="SUPFAM" id="SSF54928">
    <property type="entry name" value="RNA-binding domain, RBD"/>
    <property type="match status" value="1"/>
</dbReference>
<proteinExistence type="predicted"/>
<feature type="compositionally biased region" description="Polar residues" evidence="2">
    <location>
        <begin position="30"/>
        <end position="43"/>
    </location>
</feature>
<protein>
    <recommendedName>
        <fullName evidence="3">Mei2-like C-terminal RNA recognition motif domain-containing protein</fullName>
    </recommendedName>
</protein>
<organism evidence="4 5">
    <name type="scientific">Prunus dulcis</name>
    <name type="common">Almond</name>
    <name type="synonym">Amygdalus dulcis</name>
    <dbReference type="NCBI Taxonomy" id="3755"/>
    <lineage>
        <taxon>Eukaryota</taxon>
        <taxon>Viridiplantae</taxon>
        <taxon>Streptophyta</taxon>
        <taxon>Embryophyta</taxon>
        <taxon>Tracheophyta</taxon>
        <taxon>Spermatophyta</taxon>
        <taxon>Magnoliopsida</taxon>
        <taxon>eudicotyledons</taxon>
        <taxon>Gunneridae</taxon>
        <taxon>Pentapetalae</taxon>
        <taxon>rosids</taxon>
        <taxon>fabids</taxon>
        <taxon>Rosales</taxon>
        <taxon>Rosaceae</taxon>
        <taxon>Amygdaloideae</taxon>
        <taxon>Amygdaleae</taxon>
        <taxon>Prunus</taxon>
    </lineage>
</organism>
<dbReference type="PANTHER" id="PTHR23189">
    <property type="entry name" value="RNA RECOGNITION MOTIF-CONTAINING"/>
    <property type="match status" value="1"/>
</dbReference>
<dbReference type="Pfam" id="PF04059">
    <property type="entry name" value="RRM_2"/>
    <property type="match status" value="1"/>
</dbReference>
<dbReference type="GO" id="GO:0003723">
    <property type="term" value="F:RNA binding"/>
    <property type="evidence" value="ECO:0007669"/>
    <property type="project" value="UniProtKB-KW"/>
</dbReference>
<dbReference type="AlphaFoldDB" id="A0AAD4ZPF8"/>
<dbReference type="InterPro" id="IPR007201">
    <property type="entry name" value="Mei2-like_Rrm_C"/>
</dbReference>
<dbReference type="Proteomes" id="UP001054821">
    <property type="component" value="Chromosome 1"/>
</dbReference>
<evidence type="ECO:0000256" key="2">
    <source>
        <dbReference type="SAM" id="MobiDB-lite"/>
    </source>
</evidence>
<evidence type="ECO:0000256" key="1">
    <source>
        <dbReference type="ARBA" id="ARBA00022884"/>
    </source>
</evidence>